<reference evidence="1" key="1">
    <citation type="submission" date="2021-06" db="EMBL/GenBank/DDBJ databases">
        <authorList>
            <person name="Kallberg Y."/>
            <person name="Tangrot J."/>
            <person name="Rosling A."/>
        </authorList>
    </citation>
    <scope>NUCLEOTIDE SEQUENCE</scope>
    <source>
        <strain evidence="1">MT106</strain>
    </source>
</reference>
<gene>
    <name evidence="1" type="ORF">AGERDE_LOCUS2675</name>
</gene>
<accession>A0A9N8VXE0</accession>
<sequence length="145" mass="16709">KEENSPITTTNLAQKHRMKDQIIDSTNKAVVSFHEELYQCVEKNKVRFPVRAIVQSPRSGAVSSSYVFYNNTFVKENMVLKESEYIQDLKTVDWTPFNLPVRNESQWTLPTPREQKQKKKEAYDKVPSRSVGSYLINNAAVAILN</sequence>
<dbReference type="EMBL" id="CAJVPL010000230">
    <property type="protein sequence ID" value="CAG8469694.1"/>
    <property type="molecule type" value="Genomic_DNA"/>
</dbReference>
<protein>
    <submittedName>
        <fullName evidence="1">12244_t:CDS:1</fullName>
    </submittedName>
</protein>
<evidence type="ECO:0000313" key="1">
    <source>
        <dbReference type="EMBL" id="CAG8469694.1"/>
    </source>
</evidence>
<feature type="non-terminal residue" evidence="1">
    <location>
        <position position="145"/>
    </location>
</feature>
<name>A0A9N8VXE0_9GLOM</name>
<comment type="caution">
    <text evidence="1">The sequence shown here is derived from an EMBL/GenBank/DDBJ whole genome shotgun (WGS) entry which is preliminary data.</text>
</comment>
<evidence type="ECO:0000313" key="2">
    <source>
        <dbReference type="Proteomes" id="UP000789831"/>
    </source>
</evidence>
<proteinExistence type="predicted"/>
<dbReference type="AlphaFoldDB" id="A0A9N8VXE0"/>
<organism evidence="1 2">
    <name type="scientific">Ambispora gerdemannii</name>
    <dbReference type="NCBI Taxonomy" id="144530"/>
    <lineage>
        <taxon>Eukaryota</taxon>
        <taxon>Fungi</taxon>
        <taxon>Fungi incertae sedis</taxon>
        <taxon>Mucoromycota</taxon>
        <taxon>Glomeromycotina</taxon>
        <taxon>Glomeromycetes</taxon>
        <taxon>Archaeosporales</taxon>
        <taxon>Ambisporaceae</taxon>
        <taxon>Ambispora</taxon>
    </lineage>
</organism>
<dbReference type="Proteomes" id="UP000789831">
    <property type="component" value="Unassembled WGS sequence"/>
</dbReference>
<keyword evidence="2" id="KW-1185">Reference proteome</keyword>